<protein>
    <submittedName>
        <fullName evidence="2">Uncharacterized protein</fullName>
    </submittedName>
</protein>
<evidence type="ECO:0000256" key="1">
    <source>
        <dbReference type="SAM" id="MobiDB-lite"/>
    </source>
</evidence>
<keyword evidence="3" id="KW-1185">Reference proteome</keyword>
<reference evidence="2 3" key="1">
    <citation type="submission" date="2016-03" db="EMBL/GenBank/DDBJ databases">
        <title>Cyphomyrmex costatus WGS genome.</title>
        <authorList>
            <person name="Nygaard S."/>
            <person name="Hu H."/>
            <person name="Boomsma J."/>
            <person name="Zhang G."/>
        </authorList>
    </citation>
    <scope>NUCLEOTIDE SEQUENCE [LARGE SCALE GENOMIC DNA]</scope>
    <source>
        <strain evidence="2">MS0001</strain>
        <tissue evidence="2">Whole body</tissue>
    </source>
</reference>
<dbReference type="Proteomes" id="UP000078542">
    <property type="component" value="Unassembled WGS sequence"/>
</dbReference>
<organism evidence="2 3">
    <name type="scientific">Cyphomyrmex costatus</name>
    <dbReference type="NCBI Taxonomy" id="456900"/>
    <lineage>
        <taxon>Eukaryota</taxon>
        <taxon>Metazoa</taxon>
        <taxon>Ecdysozoa</taxon>
        <taxon>Arthropoda</taxon>
        <taxon>Hexapoda</taxon>
        <taxon>Insecta</taxon>
        <taxon>Pterygota</taxon>
        <taxon>Neoptera</taxon>
        <taxon>Endopterygota</taxon>
        <taxon>Hymenoptera</taxon>
        <taxon>Apocrita</taxon>
        <taxon>Aculeata</taxon>
        <taxon>Formicoidea</taxon>
        <taxon>Formicidae</taxon>
        <taxon>Myrmicinae</taxon>
        <taxon>Cyphomyrmex</taxon>
    </lineage>
</organism>
<evidence type="ECO:0000313" key="2">
    <source>
        <dbReference type="EMBL" id="KYN08047.1"/>
    </source>
</evidence>
<dbReference type="AlphaFoldDB" id="A0A195D596"/>
<accession>A0A195D596</accession>
<gene>
    <name evidence="2" type="ORF">ALC62_00892</name>
</gene>
<evidence type="ECO:0000313" key="3">
    <source>
        <dbReference type="Proteomes" id="UP000078542"/>
    </source>
</evidence>
<sequence length="79" mass="9559">MRRVSRSEWLEGRNGKKREEEEWKRSKSSGRNKASYRAKTLFCRQPFRLDPVLSPFVEAHVEIAWGQRKTIDYFYSDYI</sequence>
<feature type="compositionally biased region" description="Basic residues" evidence="1">
    <location>
        <begin position="26"/>
        <end position="35"/>
    </location>
</feature>
<name>A0A195D596_9HYME</name>
<feature type="compositionally biased region" description="Basic and acidic residues" evidence="1">
    <location>
        <begin position="1"/>
        <end position="25"/>
    </location>
</feature>
<proteinExistence type="predicted"/>
<dbReference type="EMBL" id="KQ976818">
    <property type="protein sequence ID" value="KYN08047.1"/>
    <property type="molecule type" value="Genomic_DNA"/>
</dbReference>
<feature type="region of interest" description="Disordered" evidence="1">
    <location>
        <begin position="1"/>
        <end position="35"/>
    </location>
</feature>